<reference evidence="3" key="1">
    <citation type="submission" date="2022-08" db="EMBL/GenBank/DDBJ databases">
        <authorList>
            <person name="Deng Y."/>
            <person name="Han X.-F."/>
            <person name="Zhang Y.-Q."/>
        </authorList>
    </citation>
    <scope>NUCLEOTIDE SEQUENCE</scope>
    <source>
        <strain evidence="3">CPCC 203407</strain>
    </source>
</reference>
<evidence type="ECO:0000256" key="1">
    <source>
        <dbReference type="SAM" id="MobiDB-lite"/>
    </source>
</evidence>
<evidence type="ECO:0000259" key="2">
    <source>
        <dbReference type="Pfam" id="PF00117"/>
    </source>
</evidence>
<dbReference type="PROSITE" id="PS51273">
    <property type="entry name" value="GATASE_TYPE_1"/>
    <property type="match status" value="1"/>
</dbReference>
<dbReference type="AlphaFoldDB" id="A0AA41XJ73"/>
<evidence type="ECO:0000313" key="4">
    <source>
        <dbReference type="Proteomes" id="UP001165587"/>
    </source>
</evidence>
<sequence>MSADASVRASRRAAVVQHSAAVGLGNFGPVLEARGYEIEIVEVLVGHSADEVGAALERVADAEVLIVLGSTAGVYEADRHPFIAPEIAFVRARLEEERPTLGVCFGAQVIAAALGEEVRQGPSPEVGYRSVEPTAAGRSSPVRHVTGIPMAQWHGDTFDLPAATTLLASSEAYENQAFGIGDWLLAVQFHPELTDAMHEEWLAADAAYLRRHGIDADSLRAERAQYGAGQQVASARLLAEYLDGLEQGERDGRGGPSDSRTHRSPAS</sequence>
<feature type="region of interest" description="Disordered" evidence="1">
    <location>
        <begin position="245"/>
        <end position="267"/>
    </location>
</feature>
<protein>
    <submittedName>
        <fullName evidence="3">Glutamine amidotransferase</fullName>
    </submittedName>
</protein>
<dbReference type="CDD" id="cd01741">
    <property type="entry name" value="GATase1_1"/>
    <property type="match status" value="1"/>
</dbReference>
<dbReference type="PANTHER" id="PTHR42695">
    <property type="entry name" value="GLUTAMINE AMIDOTRANSFERASE YLR126C-RELATED"/>
    <property type="match status" value="1"/>
</dbReference>
<evidence type="ECO:0000313" key="3">
    <source>
        <dbReference type="EMBL" id="MCS5727038.1"/>
    </source>
</evidence>
<comment type="caution">
    <text evidence="3">The sequence shown here is derived from an EMBL/GenBank/DDBJ whole genome shotgun (WGS) entry which is preliminary data.</text>
</comment>
<dbReference type="RefSeq" id="WP_259530012.1">
    <property type="nucleotide sequence ID" value="NZ_JANLCK010000008.1"/>
</dbReference>
<proteinExistence type="predicted"/>
<keyword evidence="4" id="KW-1185">Reference proteome</keyword>
<dbReference type="InterPro" id="IPR017926">
    <property type="entry name" value="GATASE"/>
</dbReference>
<dbReference type="InterPro" id="IPR029062">
    <property type="entry name" value="Class_I_gatase-like"/>
</dbReference>
<accession>A0AA41XJ73</accession>
<dbReference type="Proteomes" id="UP001165587">
    <property type="component" value="Unassembled WGS sequence"/>
</dbReference>
<feature type="domain" description="Glutamine amidotransferase" evidence="2">
    <location>
        <begin position="60"/>
        <end position="198"/>
    </location>
</feature>
<name>A0AA41XJ73_9MICO</name>
<dbReference type="InterPro" id="IPR044992">
    <property type="entry name" value="ChyE-like"/>
</dbReference>
<dbReference type="EMBL" id="JANLCK010000008">
    <property type="protein sequence ID" value="MCS5727038.1"/>
    <property type="molecule type" value="Genomic_DNA"/>
</dbReference>
<dbReference type="PANTHER" id="PTHR42695:SF5">
    <property type="entry name" value="GLUTAMINE AMIDOTRANSFERASE YLR126C-RELATED"/>
    <property type="match status" value="1"/>
</dbReference>
<dbReference type="SUPFAM" id="SSF52317">
    <property type="entry name" value="Class I glutamine amidotransferase-like"/>
    <property type="match status" value="1"/>
</dbReference>
<keyword evidence="3" id="KW-0315">Glutamine amidotransferase</keyword>
<gene>
    <name evidence="3" type="ORF">N1028_14150</name>
</gene>
<dbReference type="Pfam" id="PF00117">
    <property type="entry name" value="GATase"/>
    <property type="match status" value="1"/>
</dbReference>
<dbReference type="GO" id="GO:0005829">
    <property type="term" value="C:cytosol"/>
    <property type="evidence" value="ECO:0007669"/>
    <property type="project" value="TreeGrafter"/>
</dbReference>
<dbReference type="Gene3D" id="3.40.50.880">
    <property type="match status" value="1"/>
</dbReference>
<organism evidence="3 4">
    <name type="scientific">Herbiconiux oxytropis</name>
    <dbReference type="NCBI Taxonomy" id="2970915"/>
    <lineage>
        <taxon>Bacteria</taxon>
        <taxon>Bacillati</taxon>
        <taxon>Actinomycetota</taxon>
        <taxon>Actinomycetes</taxon>
        <taxon>Micrococcales</taxon>
        <taxon>Microbacteriaceae</taxon>
        <taxon>Herbiconiux</taxon>
    </lineage>
</organism>